<dbReference type="PANTHER" id="PTHR30329">
    <property type="entry name" value="STATOR ELEMENT OF FLAGELLAR MOTOR COMPLEX"/>
    <property type="match status" value="1"/>
</dbReference>
<reference evidence="4 5" key="1">
    <citation type="submission" date="2016-10" db="EMBL/GenBank/DDBJ databases">
        <authorList>
            <person name="Varghese N."/>
            <person name="Submissions S."/>
        </authorList>
    </citation>
    <scope>NUCLEOTIDE SEQUENCE [LARGE SCALE GENOMIC DNA]</scope>
    <source>
        <strain evidence="5">YIM D21,KCTC 23444,ACCC 10710</strain>
    </source>
</reference>
<dbReference type="Pfam" id="PF00691">
    <property type="entry name" value="OmpA"/>
    <property type="match status" value="1"/>
</dbReference>
<accession>A0A1I1UW19</accession>
<evidence type="ECO:0000313" key="5">
    <source>
        <dbReference type="Proteomes" id="UP000325289"/>
    </source>
</evidence>
<name>A0A1I1UW19_9RHOB</name>
<evidence type="ECO:0000259" key="3">
    <source>
        <dbReference type="PROSITE" id="PS51123"/>
    </source>
</evidence>
<dbReference type="EMBL" id="FOMS01000002">
    <property type="protein sequence ID" value="SFD73043.1"/>
    <property type="molecule type" value="Genomic_DNA"/>
</dbReference>
<dbReference type="InterPro" id="IPR050330">
    <property type="entry name" value="Bact_OuterMem_StrucFunc"/>
</dbReference>
<dbReference type="OrthoDB" id="7873226at2"/>
<dbReference type="Proteomes" id="UP000325289">
    <property type="component" value="Unassembled WGS sequence"/>
</dbReference>
<evidence type="ECO:0000256" key="1">
    <source>
        <dbReference type="PROSITE-ProRule" id="PRU00473"/>
    </source>
</evidence>
<dbReference type="AlphaFoldDB" id="A0A1I1UW19"/>
<evidence type="ECO:0000313" key="4">
    <source>
        <dbReference type="EMBL" id="SFD73043.1"/>
    </source>
</evidence>
<feature type="chain" id="PRO_5009301900" evidence="2">
    <location>
        <begin position="23"/>
        <end position="177"/>
    </location>
</feature>
<keyword evidence="5" id="KW-1185">Reference proteome</keyword>
<sequence length="177" mass="17217">MTYLSRLLAAGAVAMAALPAAAQDAEGTRACGVYVFFNSGQAEVDPAGRDVLIEYARTNPGARLTVTGYSDAAGNAAANQALSLRRAQSVASALSGTTILAVTGAGEAVRPGTSGPNDPSNRRVEALREDCGGVPGPATANAGVVAGVGIGAIAVGAALAGDDDDGVSSPGTTTGTQ</sequence>
<dbReference type="Gene3D" id="3.30.1330.60">
    <property type="entry name" value="OmpA-like domain"/>
    <property type="match status" value="1"/>
</dbReference>
<dbReference type="GO" id="GO:0016020">
    <property type="term" value="C:membrane"/>
    <property type="evidence" value="ECO:0007669"/>
    <property type="project" value="UniProtKB-UniRule"/>
</dbReference>
<protein>
    <submittedName>
        <fullName evidence="4">OmpA family protein</fullName>
    </submittedName>
</protein>
<dbReference type="CDD" id="cd07185">
    <property type="entry name" value="OmpA_C-like"/>
    <property type="match status" value="1"/>
</dbReference>
<dbReference type="SUPFAM" id="SSF103088">
    <property type="entry name" value="OmpA-like"/>
    <property type="match status" value="1"/>
</dbReference>
<keyword evidence="1" id="KW-0472">Membrane</keyword>
<organism evidence="4 5">
    <name type="scientific">Roseivivax sediminis</name>
    <dbReference type="NCBI Taxonomy" id="936889"/>
    <lineage>
        <taxon>Bacteria</taxon>
        <taxon>Pseudomonadati</taxon>
        <taxon>Pseudomonadota</taxon>
        <taxon>Alphaproteobacteria</taxon>
        <taxon>Rhodobacterales</taxon>
        <taxon>Roseobacteraceae</taxon>
        <taxon>Roseivivax</taxon>
    </lineage>
</organism>
<dbReference type="InterPro" id="IPR036737">
    <property type="entry name" value="OmpA-like_sf"/>
</dbReference>
<evidence type="ECO:0000256" key="2">
    <source>
        <dbReference type="SAM" id="SignalP"/>
    </source>
</evidence>
<gene>
    <name evidence="4" type="ORF">SAMN04515678_102467</name>
</gene>
<feature type="signal peptide" evidence="2">
    <location>
        <begin position="1"/>
        <end position="22"/>
    </location>
</feature>
<dbReference type="InterPro" id="IPR006665">
    <property type="entry name" value="OmpA-like"/>
</dbReference>
<dbReference type="RefSeq" id="WP_149754829.1">
    <property type="nucleotide sequence ID" value="NZ_FOMS01000002.1"/>
</dbReference>
<dbReference type="PROSITE" id="PS51123">
    <property type="entry name" value="OMPA_2"/>
    <property type="match status" value="1"/>
</dbReference>
<dbReference type="PANTHER" id="PTHR30329:SF21">
    <property type="entry name" value="LIPOPROTEIN YIAD-RELATED"/>
    <property type="match status" value="1"/>
</dbReference>
<feature type="domain" description="OmpA-like" evidence="3">
    <location>
        <begin position="24"/>
        <end position="132"/>
    </location>
</feature>
<keyword evidence="2" id="KW-0732">Signal</keyword>
<proteinExistence type="predicted"/>